<evidence type="ECO:0000313" key="2">
    <source>
        <dbReference type="EMBL" id="CAL0310618.1"/>
    </source>
</evidence>
<dbReference type="AlphaFoldDB" id="A0AAV1WMW6"/>
<evidence type="ECO:0000313" key="3">
    <source>
        <dbReference type="Proteomes" id="UP001497480"/>
    </source>
</evidence>
<protein>
    <submittedName>
        <fullName evidence="2">Uncharacterized protein</fullName>
    </submittedName>
</protein>
<evidence type="ECO:0000256" key="1">
    <source>
        <dbReference type="SAM" id="SignalP"/>
    </source>
</evidence>
<feature type="signal peptide" evidence="1">
    <location>
        <begin position="1"/>
        <end position="22"/>
    </location>
</feature>
<keyword evidence="3" id="KW-1185">Reference proteome</keyword>
<gene>
    <name evidence="2" type="ORF">LLUT_LOCUS11678</name>
</gene>
<name>A0AAV1WMW6_LUPLU</name>
<feature type="chain" id="PRO_5043987755" evidence="1">
    <location>
        <begin position="23"/>
        <end position="75"/>
    </location>
</feature>
<comment type="caution">
    <text evidence="2">The sequence shown here is derived from an EMBL/GenBank/DDBJ whole genome shotgun (WGS) entry which is preliminary data.</text>
</comment>
<sequence>MEKCVIMLAFLVVLLTGNIVHGQIFPDAMVPCKDNSDCVNCSCNKLCRAINVRCLFGICRCGCGYCDRKSLEIDN</sequence>
<dbReference type="EMBL" id="CAXHTB010000008">
    <property type="protein sequence ID" value="CAL0310618.1"/>
    <property type="molecule type" value="Genomic_DNA"/>
</dbReference>
<keyword evidence="1" id="KW-0732">Signal</keyword>
<dbReference type="Proteomes" id="UP001497480">
    <property type="component" value="Unassembled WGS sequence"/>
</dbReference>
<organism evidence="2 3">
    <name type="scientific">Lupinus luteus</name>
    <name type="common">European yellow lupine</name>
    <dbReference type="NCBI Taxonomy" id="3873"/>
    <lineage>
        <taxon>Eukaryota</taxon>
        <taxon>Viridiplantae</taxon>
        <taxon>Streptophyta</taxon>
        <taxon>Embryophyta</taxon>
        <taxon>Tracheophyta</taxon>
        <taxon>Spermatophyta</taxon>
        <taxon>Magnoliopsida</taxon>
        <taxon>eudicotyledons</taxon>
        <taxon>Gunneridae</taxon>
        <taxon>Pentapetalae</taxon>
        <taxon>rosids</taxon>
        <taxon>fabids</taxon>
        <taxon>Fabales</taxon>
        <taxon>Fabaceae</taxon>
        <taxon>Papilionoideae</taxon>
        <taxon>50 kb inversion clade</taxon>
        <taxon>genistoids sensu lato</taxon>
        <taxon>core genistoids</taxon>
        <taxon>Genisteae</taxon>
        <taxon>Lupinus</taxon>
    </lineage>
</organism>
<accession>A0AAV1WMW6</accession>
<proteinExistence type="predicted"/>
<reference evidence="2 3" key="1">
    <citation type="submission" date="2024-03" db="EMBL/GenBank/DDBJ databases">
        <authorList>
            <person name="Martinez-Hernandez J."/>
        </authorList>
    </citation>
    <scope>NUCLEOTIDE SEQUENCE [LARGE SCALE GENOMIC DNA]</scope>
</reference>